<protein>
    <recommendedName>
        <fullName evidence="1">Metallo-beta-lactamase domain-containing protein</fullName>
    </recommendedName>
</protein>
<gene>
    <name evidence="2" type="ORF">METZ01_LOCUS180391</name>
</gene>
<dbReference type="SUPFAM" id="SSF56281">
    <property type="entry name" value="Metallo-hydrolase/oxidoreductase"/>
    <property type="match status" value="1"/>
</dbReference>
<dbReference type="Gene3D" id="3.60.15.10">
    <property type="entry name" value="Ribonuclease Z/Hydroxyacylglutathione hydrolase-like"/>
    <property type="match status" value="1"/>
</dbReference>
<dbReference type="InterPro" id="IPR036866">
    <property type="entry name" value="RibonucZ/Hydroxyglut_hydro"/>
</dbReference>
<feature type="non-terminal residue" evidence="2">
    <location>
        <position position="1"/>
    </location>
</feature>
<sequence>VEIADRWFERKSIDDDITLLWEPNVDPLLRCNIWHIRGHDKDMLVDTGLGVCSLREAARDLLEKEVIAVATHSHYDHTGSMHEFDIRVIHRQEDDGLANPDPLGSLRSADFGEEFLRYLSEVGYPLKEELITAYPRSGYDPASFRTLPAAPTWLVDEGDTIDIGNRAFEVLHLPGHSPGSIGLWEPGTGTLFSGDAIYDGPLLDRLEGSNIQDYLKTMERLKKLPVKIVHAGHEPSFDKKRLTELVDAYIESRQ</sequence>
<dbReference type="AlphaFoldDB" id="A0A382CQI3"/>
<dbReference type="InterPro" id="IPR050855">
    <property type="entry name" value="NDM-1-like"/>
</dbReference>
<dbReference type="PANTHER" id="PTHR42951:SF4">
    <property type="entry name" value="ACYL-COENZYME A THIOESTERASE MBLAC2"/>
    <property type="match status" value="1"/>
</dbReference>
<accession>A0A382CQI3</accession>
<evidence type="ECO:0000259" key="1">
    <source>
        <dbReference type="SMART" id="SM00849"/>
    </source>
</evidence>
<organism evidence="2">
    <name type="scientific">marine metagenome</name>
    <dbReference type="NCBI Taxonomy" id="408172"/>
    <lineage>
        <taxon>unclassified sequences</taxon>
        <taxon>metagenomes</taxon>
        <taxon>ecological metagenomes</taxon>
    </lineage>
</organism>
<reference evidence="2" key="1">
    <citation type="submission" date="2018-05" db="EMBL/GenBank/DDBJ databases">
        <authorList>
            <person name="Lanie J.A."/>
            <person name="Ng W.-L."/>
            <person name="Kazmierczak K.M."/>
            <person name="Andrzejewski T.M."/>
            <person name="Davidsen T.M."/>
            <person name="Wayne K.J."/>
            <person name="Tettelin H."/>
            <person name="Glass J.I."/>
            <person name="Rusch D."/>
            <person name="Podicherti R."/>
            <person name="Tsui H.-C.T."/>
            <person name="Winkler M.E."/>
        </authorList>
    </citation>
    <scope>NUCLEOTIDE SEQUENCE</scope>
</reference>
<dbReference type="EMBL" id="UINC01035320">
    <property type="protein sequence ID" value="SVB27537.1"/>
    <property type="molecule type" value="Genomic_DNA"/>
</dbReference>
<feature type="domain" description="Metallo-beta-lactamase" evidence="1">
    <location>
        <begin position="30"/>
        <end position="233"/>
    </location>
</feature>
<evidence type="ECO:0000313" key="2">
    <source>
        <dbReference type="EMBL" id="SVB27537.1"/>
    </source>
</evidence>
<dbReference type="InterPro" id="IPR001279">
    <property type="entry name" value="Metallo-B-lactamas"/>
</dbReference>
<dbReference type="Pfam" id="PF00753">
    <property type="entry name" value="Lactamase_B"/>
    <property type="match status" value="1"/>
</dbReference>
<proteinExistence type="predicted"/>
<dbReference type="SMART" id="SM00849">
    <property type="entry name" value="Lactamase_B"/>
    <property type="match status" value="1"/>
</dbReference>
<name>A0A382CQI3_9ZZZZ</name>
<dbReference type="PANTHER" id="PTHR42951">
    <property type="entry name" value="METALLO-BETA-LACTAMASE DOMAIN-CONTAINING"/>
    <property type="match status" value="1"/>
</dbReference>